<dbReference type="AlphaFoldDB" id="A0A6I6JZ36"/>
<dbReference type="Pfam" id="PF02311">
    <property type="entry name" value="AraC_binding"/>
    <property type="match status" value="1"/>
</dbReference>
<feature type="domain" description="HTH araC/xylS-type" evidence="4">
    <location>
        <begin position="175"/>
        <end position="273"/>
    </location>
</feature>
<dbReference type="SMART" id="SM00342">
    <property type="entry name" value="HTH_ARAC"/>
    <property type="match status" value="1"/>
</dbReference>
<evidence type="ECO:0000313" key="6">
    <source>
        <dbReference type="Proteomes" id="UP000428260"/>
    </source>
</evidence>
<dbReference type="InterPro" id="IPR003313">
    <property type="entry name" value="AraC-bd"/>
</dbReference>
<reference evidence="5 6" key="1">
    <citation type="submission" date="2019-11" db="EMBL/GenBank/DDBJ databases">
        <authorList>
            <person name="Zheng R.K."/>
            <person name="Sun C.M."/>
        </authorList>
    </citation>
    <scope>NUCLEOTIDE SEQUENCE [LARGE SCALE GENOMIC DNA]</scope>
    <source>
        <strain evidence="5 6">WC007</strain>
    </source>
</reference>
<keyword evidence="6" id="KW-1185">Reference proteome</keyword>
<dbReference type="InterPro" id="IPR037923">
    <property type="entry name" value="HTH-like"/>
</dbReference>
<dbReference type="Pfam" id="PF12833">
    <property type="entry name" value="HTH_18"/>
    <property type="match status" value="1"/>
</dbReference>
<evidence type="ECO:0000259" key="4">
    <source>
        <dbReference type="PROSITE" id="PS01124"/>
    </source>
</evidence>
<dbReference type="SUPFAM" id="SSF46689">
    <property type="entry name" value="Homeodomain-like"/>
    <property type="match status" value="1"/>
</dbReference>
<protein>
    <submittedName>
        <fullName evidence="5">Helix-turn-helix domain-containing protein</fullName>
    </submittedName>
</protein>
<dbReference type="Gene3D" id="1.10.10.60">
    <property type="entry name" value="Homeodomain-like"/>
    <property type="match status" value="1"/>
</dbReference>
<evidence type="ECO:0000256" key="3">
    <source>
        <dbReference type="ARBA" id="ARBA00023163"/>
    </source>
</evidence>
<proteinExistence type="predicted"/>
<dbReference type="PANTHER" id="PTHR43280">
    <property type="entry name" value="ARAC-FAMILY TRANSCRIPTIONAL REGULATOR"/>
    <property type="match status" value="1"/>
</dbReference>
<dbReference type="PROSITE" id="PS01124">
    <property type="entry name" value="HTH_ARAC_FAMILY_2"/>
    <property type="match status" value="1"/>
</dbReference>
<dbReference type="CDD" id="cd02208">
    <property type="entry name" value="cupin_RmlC-like"/>
    <property type="match status" value="1"/>
</dbReference>
<dbReference type="InterPro" id="IPR018060">
    <property type="entry name" value="HTH_AraC"/>
</dbReference>
<keyword evidence="2" id="KW-0238">DNA-binding</keyword>
<dbReference type="EMBL" id="CP046401">
    <property type="protein sequence ID" value="QGY46438.1"/>
    <property type="molecule type" value="Genomic_DNA"/>
</dbReference>
<dbReference type="RefSeq" id="WP_158869571.1">
    <property type="nucleotide sequence ID" value="NZ_CP046401.1"/>
</dbReference>
<dbReference type="GO" id="GO:0003700">
    <property type="term" value="F:DNA-binding transcription factor activity"/>
    <property type="evidence" value="ECO:0007669"/>
    <property type="project" value="InterPro"/>
</dbReference>
<dbReference type="Gene3D" id="2.60.120.10">
    <property type="entry name" value="Jelly Rolls"/>
    <property type="match status" value="1"/>
</dbReference>
<dbReference type="Proteomes" id="UP000428260">
    <property type="component" value="Chromosome"/>
</dbReference>
<keyword evidence="1" id="KW-0805">Transcription regulation</keyword>
<accession>A0A6I6JZ36</accession>
<sequence>MKNKKINTTNKLGEELTFKISRFEEPIKNVKPHKHNEYYELIFLSEGEGFHTIESKRYIMSTPEFYFLKPRQLHFWETTSVSKGFIILFKDLEFKEIIESDLINLYRLLSENTRITIPGGKYPEYILNDILNEFDLNTKYSKRIIHGLLSVLLAKLLQLLEINPHKSNLPISLFDKFQQLLMKESPRLHKVNDYANLLNTTPQNLNAICRKQVNRNASEMINYQLLLEAKRYILHTDNTINEITDILYFSDTSNFIKFFKKHEGLTPIQFREKYFH</sequence>
<evidence type="ECO:0000256" key="1">
    <source>
        <dbReference type="ARBA" id="ARBA00023015"/>
    </source>
</evidence>
<dbReference type="PANTHER" id="PTHR43280:SF32">
    <property type="entry name" value="TRANSCRIPTIONAL REGULATORY PROTEIN"/>
    <property type="match status" value="1"/>
</dbReference>
<dbReference type="InterPro" id="IPR009057">
    <property type="entry name" value="Homeodomain-like_sf"/>
</dbReference>
<dbReference type="InterPro" id="IPR014710">
    <property type="entry name" value="RmlC-like_jellyroll"/>
</dbReference>
<keyword evidence="3" id="KW-0804">Transcription</keyword>
<name>A0A6I6JZ36_9BACT</name>
<gene>
    <name evidence="5" type="ORF">GM418_23075</name>
</gene>
<dbReference type="SUPFAM" id="SSF51215">
    <property type="entry name" value="Regulatory protein AraC"/>
    <property type="match status" value="1"/>
</dbReference>
<evidence type="ECO:0000256" key="2">
    <source>
        <dbReference type="ARBA" id="ARBA00023125"/>
    </source>
</evidence>
<organism evidence="5 6">
    <name type="scientific">Maribellus comscasis</name>
    <dbReference type="NCBI Taxonomy" id="2681766"/>
    <lineage>
        <taxon>Bacteria</taxon>
        <taxon>Pseudomonadati</taxon>
        <taxon>Bacteroidota</taxon>
        <taxon>Bacteroidia</taxon>
        <taxon>Marinilabiliales</taxon>
        <taxon>Prolixibacteraceae</taxon>
        <taxon>Maribellus</taxon>
    </lineage>
</organism>
<evidence type="ECO:0000313" key="5">
    <source>
        <dbReference type="EMBL" id="QGY46438.1"/>
    </source>
</evidence>
<dbReference type="GO" id="GO:0043565">
    <property type="term" value="F:sequence-specific DNA binding"/>
    <property type="evidence" value="ECO:0007669"/>
    <property type="project" value="InterPro"/>
</dbReference>
<dbReference type="KEGG" id="mcos:GM418_23075"/>